<dbReference type="EMBL" id="CU633900">
    <property type="protein sequence ID" value="CAP68574.1"/>
    <property type="molecule type" value="Genomic_DNA"/>
</dbReference>
<feature type="coiled-coil region" evidence="1">
    <location>
        <begin position="198"/>
        <end position="250"/>
    </location>
</feature>
<sequence>MAGRFTRIAAAGLRSPVRAGPVPSKCLQRRAFGSSGPGYNKGPVSGRIDEGLKLAIGFTALGLVGAITYDVTDEVLHRHRQRQLDNHTPGFLIALENKLLGRPVEHVEEDPDHTEALIDNAGGTLSDAQEELAFHETDLGAQLHTDGTQLDNDGNQLEAQETELESDATQFDVQECIRQNQTQLESILQNEEKDGEARAAMESRLDDLASTMGKLKARNVSTRKVSAKKVSRFEDNVLELQARLKKLEAVNERAAPKAGPEQPTLRVSWYTVIACAVVYGLGRSL</sequence>
<dbReference type="GeneID" id="6192637"/>
<dbReference type="VEuPathDB" id="FungiDB:PODANS_7_5465"/>
<dbReference type="KEGG" id="pan:PODANSg4936"/>
<reference evidence="2" key="2">
    <citation type="submission" date="2008-07" db="EMBL/GenBank/DDBJ databases">
        <authorList>
            <person name="Genoscope - CEA"/>
        </authorList>
    </citation>
    <scope>NUCLEOTIDE SEQUENCE</scope>
    <source>
        <strain evidence="2">S mat+</strain>
    </source>
</reference>
<evidence type="ECO:0000313" key="2">
    <source>
        <dbReference type="EMBL" id="CAP68574.1"/>
    </source>
</evidence>
<reference evidence="2 4" key="1">
    <citation type="journal article" date="2008" name="Genome Biol.">
        <title>The genome sequence of the model ascomycete fungus Podospora anserina.</title>
        <authorList>
            <person name="Espagne E."/>
            <person name="Lespinet O."/>
            <person name="Malagnac F."/>
            <person name="Da Silva C."/>
            <person name="Jaillon O."/>
            <person name="Porcel B.M."/>
            <person name="Couloux A."/>
            <person name="Aury J.-M."/>
            <person name="Segurens B."/>
            <person name="Poulain J."/>
            <person name="Anthouard V."/>
            <person name="Grossetete S."/>
            <person name="Khalili H."/>
            <person name="Coppin E."/>
            <person name="Dequard-Chablat M."/>
            <person name="Picard M."/>
            <person name="Contamine V."/>
            <person name="Arnaise S."/>
            <person name="Bourdais A."/>
            <person name="Berteaux-Lecellier V."/>
            <person name="Gautheret D."/>
            <person name="de Vries R.P."/>
            <person name="Battaglia E."/>
            <person name="Coutinho P.M."/>
            <person name="Danchin E.G.J."/>
            <person name="Henrissat B."/>
            <person name="El Khoury R."/>
            <person name="Sainsard-Chanet A."/>
            <person name="Boivin A."/>
            <person name="Pinan-Lucarre B."/>
            <person name="Sellem C.H."/>
            <person name="Debuchy R."/>
            <person name="Wincker P."/>
            <person name="Weissenbach J."/>
            <person name="Silar P."/>
        </authorList>
    </citation>
    <scope>NUCLEOTIDE SEQUENCE [LARGE SCALE GENOMIC DNA]</scope>
    <source>
        <strain evidence="4">S / ATCC MYA-4624 / DSM 980 / FGSC 10383</strain>
        <strain evidence="2">S mat+</strain>
    </source>
</reference>
<protein>
    <submittedName>
        <fullName evidence="2">Podospora anserina S mat+ genomic DNA chromosome 7, supercontig 1</fullName>
    </submittedName>
</protein>
<evidence type="ECO:0000313" key="3">
    <source>
        <dbReference type="EMBL" id="CDP32048.1"/>
    </source>
</evidence>
<dbReference type="OrthoDB" id="10503752at2759"/>
<dbReference type="InParanoid" id="B2AW00"/>
<proteinExistence type="predicted"/>
<keyword evidence="1" id="KW-0175">Coiled coil</keyword>
<reference evidence="4" key="3">
    <citation type="journal article" date="2014" name="Genetics">
        <title>Maintaining two mating types: Structure of the mating type locus and its role in heterokaryosis in Podospora anserina.</title>
        <authorList>
            <person name="Grognet P."/>
            <person name="Bidard F."/>
            <person name="Kuchly C."/>
            <person name="Tong L.C.H."/>
            <person name="Coppin E."/>
            <person name="Benkhali J.A."/>
            <person name="Couloux A."/>
            <person name="Wincker P."/>
            <person name="Debuchy R."/>
            <person name="Silar P."/>
        </authorList>
    </citation>
    <scope>GENOME REANNOTATION</scope>
    <source>
        <strain evidence="4">S / ATCC MYA-4624 / DSM 980 / FGSC 10383</strain>
    </source>
</reference>
<keyword evidence="4" id="KW-1185">Reference proteome</keyword>
<gene>
    <name evidence="2" type="ORF">PODANS_7_5465</name>
</gene>
<reference evidence="3" key="4">
    <citation type="submission" date="2014-09" db="EMBL/GenBank/DDBJ databases">
        <title>Maintaining two mating types: Structure of the mating type locus and its role in heterokaryosis in Podospora anserina.</title>
        <authorList>
            <person name="Grognet P."/>
            <person name="Bidard F."/>
            <person name="Kuchly C."/>
            <person name="Chan Ho Tong L."/>
            <person name="Coppin E."/>
            <person name="Ait Benkhali J."/>
            <person name="Couloux A."/>
            <person name="Wincker P."/>
            <person name="Debuchy R."/>
            <person name="Silar P."/>
        </authorList>
    </citation>
    <scope>NUCLEOTIDE SEQUENCE</scope>
</reference>
<name>B2AW00_PODAN</name>
<dbReference type="RefSeq" id="XP_001907901.1">
    <property type="nucleotide sequence ID" value="XM_001907866.1"/>
</dbReference>
<organism evidence="2">
    <name type="scientific">Podospora anserina (strain S / ATCC MYA-4624 / DSM 980 / FGSC 10383)</name>
    <name type="common">Pleurage anserina</name>
    <dbReference type="NCBI Taxonomy" id="515849"/>
    <lineage>
        <taxon>Eukaryota</taxon>
        <taxon>Fungi</taxon>
        <taxon>Dikarya</taxon>
        <taxon>Ascomycota</taxon>
        <taxon>Pezizomycotina</taxon>
        <taxon>Sordariomycetes</taxon>
        <taxon>Sordariomycetidae</taxon>
        <taxon>Sordariales</taxon>
        <taxon>Podosporaceae</taxon>
        <taxon>Podospora</taxon>
        <taxon>Podospora anserina</taxon>
    </lineage>
</organism>
<accession>B2AW00</accession>
<dbReference type="AlphaFoldDB" id="B2AW00"/>
<dbReference type="Proteomes" id="UP000001197">
    <property type="component" value="Chromosome 7"/>
</dbReference>
<evidence type="ECO:0000256" key="1">
    <source>
        <dbReference type="SAM" id="Coils"/>
    </source>
</evidence>
<dbReference type="EMBL" id="FO904942">
    <property type="protein sequence ID" value="CDP32048.1"/>
    <property type="molecule type" value="Genomic_DNA"/>
</dbReference>
<evidence type="ECO:0000313" key="4">
    <source>
        <dbReference type="Proteomes" id="UP000001197"/>
    </source>
</evidence>
<dbReference type="HOGENOM" id="CLU_977031_0_0_1"/>